<protein>
    <submittedName>
        <fullName evidence="1">Uncharacterized protein</fullName>
    </submittedName>
</protein>
<reference evidence="1" key="1">
    <citation type="submission" date="2018-05" db="EMBL/GenBank/DDBJ databases">
        <authorList>
            <person name="Lanie J.A."/>
            <person name="Ng W.-L."/>
            <person name="Kazmierczak K.M."/>
            <person name="Andrzejewski T.M."/>
            <person name="Davidsen T.M."/>
            <person name="Wayne K.J."/>
            <person name="Tettelin H."/>
            <person name="Glass J.I."/>
            <person name="Rusch D."/>
            <person name="Podicherti R."/>
            <person name="Tsui H.-C.T."/>
            <person name="Winkler M.E."/>
        </authorList>
    </citation>
    <scope>NUCLEOTIDE SEQUENCE</scope>
</reference>
<gene>
    <name evidence="1" type="ORF">METZ01_LOCUS1402</name>
</gene>
<name>A0A381N4G7_9ZZZZ</name>
<evidence type="ECO:0000313" key="1">
    <source>
        <dbReference type="EMBL" id="SUZ48548.1"/>
    </source>
</evidence>
<dbReference type="Pfam" id="PF09655">
    <property type="entry name" value="Nitr_red_assoc"/>
    <property type="match status" value="1"/>
</dbReference>
<dbReference type="AlphaFoldDB" id="A0A381N4G7"/>
<organism evidence="1">
    <name type="scientific">marine metagenome</name>
    <dbReference type="NCBI Taxonomy" id="408172"/>
    <lineage>
        <taxon>unclassified sequences</taxon>
        <taxon>metagenomes</taxon>
        <taxon>ecological metagenomes</taxon>
    </lineage>
</organism>
<accession>A0A381N4G7</accession>
<dbReference type="EMBL" id="UINC01000074">
    <property type="protein sequence ID" value="SUZ48548.1"/>
    <property type="molecule type" value="Genomic_DNA"/>
</dbReference>
<sequence length="183" mass="20716">MNKALPVSHIKDASGMLLTSECEADPNLEFIPLIVRMKLDLAGVKISLDDWQALSLEQRMGLIFSASDNDVGLFKYVLRSMLEEIGSFTDYTESEGPTVNAEWLECAEPKTVEIFRKRAQFEVDWHALSYFGRFVLCYAVKKDCAELCQQAMQELCDLKQIQRADVNSSKSELNSTFGFDIHS</sequence>
<dbReference type="InterPro" id="IPR013481">
    <property type="entry name" value="NarM"/>
</dbReference>
<proteinExistence type="predicted"/>